<gene>
    <name evidence="1" type="ORF">A2161_22285</name>
</gene>
<dbReference type="SUPFAM" id="SSF53649">
    <property type="entry name" value="Alkaline phosphatase-like"/>
    <property type="match status" value="1"/>
</dbReference>
<dbReference type="Gene3D" id="3.40.720.10">
    <property type="entry name" value="Alkaline Phosphatase, subunit A"/>
    <property type="match status" value="1"/>
</dbReference>
<dbReference type="AlphaFoldDB" id="A0A1F7RYC0"/>
<dbReference type="InterPro" id="IPR017850">
    <property type="entry name" value="Alkaline_phosphatase_core_sf"/>
</dbReference>
<organism evidence="1 2">
    <name type="scientific">Candidatus Schekmanbacteria bacterium RBG_13_48_7</name>
    <dbReference type="NCBI Taxonomy" id="1817878"/>
    <lineage>
        <taxon>Bacteria</taxon>
        <taxon>Candidatus Schekmaniibacteriota</taxon>
    </lineage>
</organism>
<name>A0A1F7RYC0_9BACT</name>
<evidence type="ECO:0000313" key="1">
    <source>
        <dbReference type="EMBL" id="OGL46549.1"/>
    </source>
</evidence>
<evidence type="ECO:0000313" key="2">
    <source>
        <dbReference type="Proteomes" id="UP000179266"/>
    </source>
</evidence>
<comment type="caution">
    <text evidence="1">The sequence shown here is derived from an EMBL/GenBank/DDBJ whole genome shotgun (WGS) entry which is preliminary data.</text>
</comment>
<accession>A0A1F7RYC0</accession>
<dbReference type="EMBL" id="MGDD01000123">
    <property type="protein sequence ID" value="OGL46549.1"/>
    <property type="molecule type" value="Genomic_DNA"/>
</dbReference>
<sequence length="156" mass="18048">MGLIPQTVETVDIMPTIFNYAGILDPFETQGNSLAEYLVPFSHDDSIAFSELNFYGRNYKSLLIGNHKLVLQKFNSSINADSKDELFIDLDTNPEENVNLKLTQQDDLKMFFKARIKIINENSTRLRKRLIGEEPQKSILMDDRTKQRLRMLGYIN</sequence>
<dbReference type="Proteomes" id="UP000179266">
    <property type="component" value="Unassembled WGS sequence"/>
</dbReference>
<reference evidence="1 2" key="1">
    <citation type="journal article" date="2016" name="Nat. Commun.">
        <title>Thousands of microbial genomes shed light on interconnected biogeochemical processes in an aquifer system.</title>
        <authorList>
            <person name="Anantharaman K."/>
            <person name="Brown C.T."/>
            <person name="Hug L.A."/>
            <person name="Sharon I."/>
            <person name="Castelle C.J."/>
            <person name="Probst A.J."/>
            <person name="Thomas B.C."/>
            <person name="Singh A."/>
            <person name="Wilkins M.J."/>
            <person name="Karaoz U."/>
            <person name="Brodie E.L."/>
            <person name="Williams K.H."/>
            <person name="Hubbard S.S."/>
            <person name="Banfield J.F."/>
        </authorList>
    </citation>
    <scope>NUCLEOTIDE SEQUENCE [LARGE SCALE GENOMIC DNA]</scope>
</reference>
<protein>
    <submittedName>
        <fullName evidence="1">Uncharacterized protein</fullName>
    </submittedName>
</protein>
<proteinExistence type="predicted"/>